<reference evidence="2" key="1">
    <citation type="submission" date="2022-11" db="UniProtKB">
        <authorList>
            <consortium name="WormBaseParasite"/>
        </authorList>
    </citation>
    <scope>IDENTIFICATION</scope>
</reference>
<sequence>MSDLPHDKNRRISNDSMDYEDISNPSKQQSNESMPKLTMPSNASSEKNAEAGLNSSKKIFVTKPNYDFLVPQKIQKTFGNRFAISATEAEISRKSSVASELSLPLSPKTLEHPPLIDFYQQTQQKNPENSEKRRPTLTELIHGSQKAIGDESLEEFEKRNAKIIQVQLKPPKNRGTKIHPSEVENGTDKRVGKNKTETKKFGWIEGVFIRCCANIFGVMLYVRMAWVAGQAGIIMGSLIVLLGALITLITALSMSAICTNGLVKGGGASEGLCVLISRSLGPKFGGAIGVIFSIANAVAVAMYIVGFAETIVELLVSYNISIIDGGINDVRIIGLITCVALLGIIFIGLGFEAKMQIILLIIVAASIVNFYIGALIPPSEEKKLKGMTGFSVSTFVENLYPSFRNNHHFFSVFAIYFPAATGIMAGANISGDLKNSTIAIPKGTILAIFATTIIYLSVVWICGATVIRDADGIMLPTLLSTPTTITNNGWWISSIFSSIFGKGTQYFAKPDCLFDSNKQCEYGIMNDFQVSVIKRKWCEFCQKGFL</sequence>
<dbReference type="WBParaSite" id="PS1159_v2.g18786.t1">
    <property type="protein sequence ID" value="PS1159_v2.g18786.t1"/>
    <property type="gene ID" value="PS1159_v2.g18786"/>
</dbReference>
<evidence type="ECO:0000313" key="2">
    <source>
        <dbReference type="WBParaSite" id="PS1159_v2.g18786.t1"/>
    </source>
</evidence>
<protein>
    <submittedName>
        <fullName evidence="2">Amino acid permease/ SLC12A domain-containing protein</fullName>
    </submittedName>
</protein>
<accession>A0AC35FNH6</accession>
<proteinExistence type="predicted"/>
<organism evidence="1 2">
    <name type="scientific">Panagrolaimus sp. PS1159</name>
    <dbReference type="NCBI Taxonomy" id="55785"/>
    <lineage>
        <taxon>Eukaryota</taxon>
        <taxon>Metazoa</taxon>
        <taxon>Ecdysozoa</taxon>
        <taxon>Nematoda</taxon>
        <taxon>Chromadorea</taxon>
        <taxon>Rhabditida</taxon>
        <taxon>Tylenchina</taxon>
        <taxon>Panagrolaimomorpha</taxon>
        <taxon>Panagrolaimoidea</taxon>
        <taxon>Panagrolaimidae</taxon>
        <taxon>Panagrolaimus</taxon>
    </lineage>
</organism>
<name>A0AC35FNH6_9BILA</name>
<dbReference type="Proteomes" id="UP000887580">
    <property type="component" value="Unplaced"/>
</dbReference>
<evidence type="ECO:0000313" key="1">
    <source>
        <dbReference type="Proteomes" id="UP000887580"/>
    </source>
</evidence>